<accession>A0A927RF48</accession>
<evidence type="ECO:0000313" key="3">
    <source>
        <dbReference type="Proteomes" id="UP000638648"/>
    </source>
</evidence>
<dbReference type="Gene3D" id="3.20.20.80">
    <property type="entry name" value="Glycosidases"/>
    <property type="match status" value="1"/>
</dbReference>
<dbReference type="RefSeq" id="WP_192753345.1">
    <property type="nucleotide sequence ID" value="NZ_BAABJL010000218.1"/>
</dbReference>
<comment type="caution">
    <text evidence="2">The sequence shown here is derived from an EMBL/GenBank/DDBJ whole genome shotgun (WGS) entry which is preliminary data.</text>
</comment>
<dbReference type="InterPro" id="IPR001763">
    <property type="entry name" value="Rhodanese-like_dom"/>
</dbReference>
<gene>
    <name evidence="2" type="ORF">HEB94_006688</name>
</gene>
<keyword evidence="3" id="KW-1185">Reference proteome</keyword>
<reference evidence="2" key="1">
    <citation type="submission" date="2020-10" db="EMBL/GenBank/DDBJ databases">
        <title>Sequencing the genomes of 1000 actinobacteria strains.</title>
        <authorList>
            <person name="Klenk H.-P."/>
        </authorList>
    </citation>
    <scope>NUCLEOTIDE SEQUENCE</scope>
    <source>
        <strain evidence="2">DSM 45354</strain>
    </source>
</reference>
<dbReference type="InterPro" id="IPR006311">
    <property type="entry name" value="TAT_signal"/>
</dbReference>
<sequence>MPREISRRALLQHTGVLTVGAVAVSGLPNLAARAEAAATKSWTFGDITFALSSLLLTPGGEPSASANVDRAWALLTDGNTNDAADGVSYDFDESTPADDRYVDLDSTFVAPADVRTVRLSFAVPSEEFEVRGCTVSFVALDGTINQVAARIGRARAGFVTVTAVPPFPRTVRSLVVRVTTAKRLVLTEFEVIGAAHGIVNLAVTDPTEFHVHAPGQPFVVEVTPDVVAFGDVTHLLGELTLTPGTQPFATRYLDQARTLLTDGRTDYVPDVGVLFDFWGTPEDLRYVDLALSLPSTSVSSVTLNAFNMNGEYDFSGCTVTLVDEGGATTTKEARLTTAGGLVTAQLVLAEPVVATRVLARMFTPYKLNLTELSLTGATRTGLSLPDPALVARWKDFRGQRLTDDLALSAGTVNQVNSPANLGPGYYGLEFAAGPEVAFADHLPGERREYGFTVTELRSLAQRAVNPGSTCGMVHNDIKDPYLGGWSKNTSWQTGTFDADAWHSTIQARRAAGLLELPLVSGGDWDAATNGDKSPLTQEELDTLQRRLRDHLRADQTVEYWELGIEENLRSAFHEGAHYWSNLDAKVSAARRAADEAGQAAKWIYQVAEPNSRRGDVTAFLQSSAATKFDVLSLHPYAWPDFASPETWMRSLMDFVHAEMARTGVRLPIWLTEVGAPHAGNYPGGWFGYGDRNDPATRSPVTGLSRRAEVGYLVKIHVLGSQLGADKVFWYNYQDGGSDRTYPEHHFGSRDFWGFPKPAYAAYTELVRLIDGRAPAGLIRGAGNLWWATFTGADDDVHVGWRYPHGSGRASWGALGLGLDSGQVIEIVDAVGARQPVDQAGPILTADPLYVRTKH</sequence>
<dbReference type="Proteomes" id="UP000638648">
    <property type="component" value="Unassembled WGS sequence"/>
</dbReference>
<dbReference type="EMBL" id="JADBEM010000001">
    <property type="protein sequence ID" value="MBE1609840.1"/>
    <property type="molecule type" value="Genomic_DNA"/>
</dbReference>
<evidence type="ECO:0000313" key="2">
    <source>
        <dbReference type="EMBL" id="MBE1609840.1"/>
    </source>
</evidence>
<evidence type="ECO:0000259" key="1">
    <source>
        <dbReference type="PROSITE" id="PS50206"/>
    </source>
</evidence>
<name>A0A927RF48_9ACTN</name>
<feature type="domain" description="Rhodanese" evidence="1">
    <location>
        <begin position="669"/>
        <end position="697"/>
    </location>
</feature>
<proteinExistence type="predicted"/>
<dbReference type="AlphaFoldDB" id="A0A927RF48"/>
<organism evidence="2 3">
    <name type="scientific">Actinopolymorpha pittospori</name>
    <dbReference type="NCBI Taxonomy" id="648752"/>
    <lineage>
        <taxon>Bacteria</taxon>
        <taxon>Bacillati</taxon>
        <taxon>Actinomycetota</taxon>
        <taxon>Actinomycetes</taxon>
        <taxon>Propionibacteriales</taxon>
        <taxon>Actinopolymorphaceae</taxon>
        <taxon>Actinopolymorpha</taxon>
    </lineage>
</organism>
<protein>
    <recommendedName>
        <fullName evidence="1">Rhodanese domain-containing protein</fullName>
    </recommendedName>
</protein>
<dbReference type="SUPFAM" id="SSF51445">
    <property type="entry name" value="(Trans)glycosidases"/>
    <property type="match status" value="1"/>
</dbReference>
<dbReference type="InterPro" id="IPR017853">
    <property type="entry name" value="GH"/>
</dbReference>
<dbReference type="PROSITE" id="PS51318">
    <property type="entry name" value="TAT"/>
    <property type="match status" value="1"/>
</dbReference>
<dbReference type="PROSITE" id="PS50206">
    <property type="entry name" value="RHODANESE_3"/>
    <property type="match status" value="1"/>
</dbReference>